<keyword evidence="6 7" id="KW-0472">Membrane</keyword>
<evidence type="ECO:0000256" key="7">
    <source>
        <dbReference type="SAM" id="Phobius"/>
    </source>
</evidence>
<feature type="transmembrane region" description="Helical" evidence="7">
    <location>
        <begin position="170"/>
        <end position="189"/>
    </location>
</feature>
<dbReference type="InterPro" id="IPR004680">
    <property type="entry name" value="Cit_transptr-like_dom"/>
</dbReference>
<feature type="transmembrane region" description="Helical" evidence="7">
    <location>
        <begin position="316"/>
        <end position="343"/>
    </location>
</feature>
<evidence type="ECO:0000259" key="8">
    <source>
        <dbReference type="Pfam" id="PF03600"/>
    </source>
</evidence>
<evidence type="ECO:0000313" key="10">
    <source>
        <dbReference type="Proteomes" id="UP000009881"/>
    </source>
</evidence>
<dbReference type="PATRIC" id="fig|1238182.3.peg.1115"/>
<evidence type="ECO:0000256" key="3">
    <source>
        <dbReference type="ARBA" id="ARBA00022692"/>
    </source>
</evidence>
<sequence>MTGPAASIARIGAILLGLALAAVPALAWPALPPEAVRPLGVLVLAGALWASPWRSATPAAARPWLLGTLAVAAAPLPLQQEVVTSTALWLVAGGLVIGVAVKATGLGERLARGLVSRIGGSYGALIGGIMVVGLVLAFVMPSSMGRVVLLTPIVLSLAAALGYRHGTRGYDGLILATGLVCIVPAMAILPATVPNVVMLGAAEAQFGETLRFFTFLKAQFPGTGLARAVVIALVVWALYRQRPAREPEAARPGPMSRRERRLAVILAAALGLWATDSLHHISPAWIAVGAAVLCFLPPNPILPLKGLHRKVNVKALIMVAALVGLGAGVAQSGMAAGLGGWAAETLPLDPGQPGWLNALVIGGLAMVASVAVTTPGVAAVVTPAAGRLADASGLPLDTVLMAEVMGYATALLPYQVPPLLVAMSMAGVPFRQGVRASLAVACASVLVAWPVTLLWWVWLGLL</sequence>
<evidence type="ECO:0000256" key="5">
    <source>
        <dbReference type="ARBA" id="ARBA00022989"/>
    </source>
</evidence>
<feature type="transmembrane region" description="Helical" evidence="7">
    <location>
        <begin position="284"/>
        <end position="304"/>
    </location>
</feature>
<organism evidence="9 10">
    <name type="scientific">Caenispirillum salinarum AK4</name>
    <dbReference type="NCBI Taxonomy" id="1238182"/>
    <lineage>
        <taxon>Bacteria</taxon>
        <taxon>Pseudomonadati</taxon>
        <taxon>Pseudomonadota</taxon>
        <taxon>Alphaproteobacteria</taxon>
        <taxon>Rhodospirillales</taxon>
        <taxon>Novispirillaceae</taxon>
        <taxon>Caenispirillum</taxon>
    </lineage>
</organism>
<feature type="transmembrane region" description="Helical" evidence="7">
    <location>
        <begin position="220"/>
        <end position="239"/>
    </location>
</feature>
<dbReference type="eggNOG" id="COG0471">
    <property type="taxonomic scope" value="Bacteria"/>
</dbReference>
<keyword evidence="3 7" id="KW-0812">Transmembrane</keyword>
<feature type="transmembrane region" description="Helical" evidence="7">
    <location>
        <begin position="82"/>
        <end position="101"/>
    </location>
</feature>
<keyword evidence="5 7" id="KW-1133">Transmembrane helix</keyword>
<dbReference type="PANTHER" id="PTHR43652:SF2">
    <property type="entry name" value="BASIC AMINO ACID ANTIPORTER YFCC-RELATED"/>
    <property type="match status" value="1"/>
</dbReference>
<feature type="domain" description="Citrate transporter-like" evidence="8">
    <location>
        <begin position="68"/>
        <end position="402"/>
    </location>
</feature>
<dbReference type="AlphaFoldDB" id="K9H0F6"/>
<dbReference type="PANTHER" id="PTHR43652">
    <property type="entry name" value="BASIC AMINO ACID ANTIPORTER YFCC-RELATED"/>
    <property type="match status" value="1"/>
</dbReference>
<evidence type="ECO:0000256" key="6">
    <source>
        <dbReference type="ARBA" id="ARBA00023136"/>
    </source>
</evidence>
<keyword evidence="4" id="KW-0677">Repeat</keyword>
<dbReference type="EMBL" id="ANHY01000005">
    <property type="protein sequence ID" value="EKV31695.1"/>
    <property type="molecule type" value="Genomic_DNA"/>
</dbReference>
<name>K9H0F6_9PROT</name>
<feature type="transmembrane region" description="Helical" evidence="7">
    <location>
        <begin position="146"/>
        <end position="163"/>
    </location>
</feature>
<dbReference type="Pfam" id="PF03600">
    <property type="entry name" value="CitMHS"/>
    <property type="match status" value="1"/>
</dbReference>
<evidence type="ECO:0000256" key="4">
    <source>
        <dbReference type="ARBA" id="ARBA00022737"/>
    </source>
</evidence>
<dbReference type="GO" id="GO:0055085">
    <property type="term" value="P:transmembrane transport"/>
    <property type="evidence" value="ECO:0007669"/>
    <property type="project" value="InterPro"/>
</dbReference>
<accession>K9H0F6</accession>
<reference evidence="9 10" key="1">
    <citation type="journal article" date="2013" name="Genome Announc.">
        <title>Draft Genome Sequence of an Alphaproteobacterium, Caenispirillum salinarum AK4(T), Isolated from a Solar Saltern.</title>
        <authorList>
            <person name="Khatri I."/>
            <person name="Singh A."/>
            <person name="Korpole S."/>
            <person name="Pinnaka A.K."/>
            <person name="Subramanian S."/>
        </authorList>
    </citation>
    <scope>NUCLEOTIDE SEQUENCE [LARGE SCALE GENOMIC DNA]</scope>
    <source>
        <strain evidence="9 10">AK4</strain>
    </source>
</reference>
<comment type="subcellular location">
    <subcellularLocation>
        <location evidence="1">Membrane</location>
        <topology evidence="1">Multi-pass membrane protein</topology>
    </subcellularLocation>
</comment>
<evidence type="ECO:0000256" key="2">
    <source>
        <dbReference type="ARBA" id="ARBA00022448"/>
    </source>
</evidence>
<feature type="transmembrane region" description="Helical" evidence="7">
    <location>
        <begin position="122"/>
        <end position="140"/>
    </location>
</feature>
<comment type="caution">
    <text evidence="9">The sequence shown here is derived from an EMBL/GenBank/DDBJ whole genome shotgun (WGS) entry which is preliminary data.</text>
</comment>
<dbReference type="Proteomes" id="UP000009881">
    <property type="component" value="Unassembled WGS sequence"/>
</dbReference>
<feature type="transmembrane region" description="Helical" evidence="7">
    <location>
        <begin position="436"/>
        <end position="459"/>
    </location>
</feature>
<dbReference type="STRING" id="1238182.C882_3445"/>
<gene>
    <name evidence="9" type="ORF">C882_3445</name>
</gene>
<feature type="transmembrane region" description="Helical" evidence="7">
    <location>
        <begin position="260"/>
        <end position="278"/>
    </location>
</feature>
<keyword evidence="2" id="KW-0813">Transport</keyword>
<feature type="transmembrane region" description="Helical" evidence="7">
    <location>
        <begin position="355"/>
        <end position="382"/>
    </location>
</feature>
<evidence type="ECO:0000256" key="1">
    <source>
        <dbReference type="ARBA" id="ARBA00004141"/>
    </source>
</evidence>
<protein>
    <recommendedName>
        <fullName evidence="8">Citrate transporter-like domain-containing protein</fullName>
    </recommendedName>
</protein>
<evidence type="ECO:0000313" key="9">
    <source>
        <dbReference type="EMBL" id="EKV31695.1"/>
    </source>
</evidence>
<dbReference type="InterPro" id="IPR051679">
    <property type="entry name" value="DASS-Related_Transporters"/>
</dbReference>
<proteinExistence type="predicted"/>
<dbReference type="OrthoDB" id="5460483at2"/>
<keyword evidence="10" id="KW-1185">Reference proteome</keyword>
<dbReference type="GO" id="GO:0005886">
    <property type="term" value="C:plasma membrane"/>
    <property type="evidence" value="ECO:0007669"/>
    <property type="project" value="TreeGrafter"/>
</dbReference>
<dbReference type="RefSeq" id="WP_009539564.1">
    <property type="nucleotide sequence ID" value="NZ_ANHY01000005.1"/>
</dbReference>